<dbReference type="OrthoDB" id="10319181at2759"/>
<dbReference type="EMBL" id="KB454525">
    <property type="protein sequence ID" value="EME28027.1"/>
    <property type="molecule type" value="Genomic_DNA"/>
</dbReference>
<dbReference type="GeneID" id="17086896"/>
<gene>
    <name evidence="1" type="ORF">Gasu_45250</name>
</gene>
<organism evidence="1 2">
    <name type="scientific">Galdieria sulphuraria</name>
    <name type="common">Red alga</name>
    <dbReference type="NCBI Taxonomy" id="130081"/>
    <lineage>
        <taxon>Eukaryota</taxon>
        <taxon>Rhodophyta</taxon>
        <taxon>Bangiophyceae</taxon>
        <taxon>Galdieriales</taxon>
        <taxon>Galdieriaceae</taxon>
        <taxon>Galdieria</taxon>
    </lineage>
</organism>
<sequence length="491" mass="56328">MDFSSLQCDVCHNVGNFVLNEQSQLICNVCHSLMTVYQEELTDFMPGVAMKGWRASSQNAFEPVDKTAKEPAQAPKLKRFKLSDAGEVSLAVQLLTNILALQVASVRPYLRNSNGVCSTTKKIFLCCLSDEEWIKKHFLRYGFRMEITLAILSLSSLYHREFLLPCHIAEKATLGEIPYINILSKLTVPYKRANSLKKIFETHTFPSASIIQREARALLSDAEHCWPPLRSSIGNFLSSVSGYHDFPCCCTTELAKSMIKYFQLPDHFLDWIFPFSTCRRISQEKGLEPCGEIDVLCDLLNLLKLSLIYQFNFRREKVPEDYYLASLESSISIYELLRNLTRLKENKTLYYRIFHSDWNGISDEDIHKLSQLYENVIMGTERVPDAYLPVFVALKELVNQSSYISDSCTPVEFNISEEELDKQLEADPSKIMFVIFLEFADLGLRFLGREDTERLRKYVIQVADTQLHGILVMMGLVKEERNKNAMETLSV</sequence>
<name>M2XDG9_GALSU</name>
<protein>
    <submittedName>
        <fullName evidence="1">Uncharacterized protein</fullName>
    </submittedName>
</protein>
<proteinExistence type="predicted"/>
<accession>M2XDG9</accession>
<dbReference type="KEGG" id="gsl:Gasu_45250"/>
<evidence type="ECO:0000313" key="2">
    <source>
        <dbReference type="Proteomes" id="UP000030680"/>
    </source>
</evidence>
<keyword evidence="2" id="KW-1185">Reference proteome</keyword>
<dbReference type="RefSeq" id="XP_005704547.1">
    <property type="nucleotide sequence ID" value="XM_005704490.1"/>
</dbReference>
<dbReference type="Proteomes" id="UP000030680">
    <property type="component" value="Unassembled WGS sequence"/>
</dbReference>
<evidence type="ECO:0000313" key="1">
    <source>
        <dbReference type="EMBL" id="EME28027.1"/>
    </source>
</evidence>
<dbReference type="AlphaFoldDB" id="M2XDG9"/>
<reference evidence="2" key="1">
    <citation type="journal article" date="2013" name="Science">
        <title>Gene transfer from bacteria and archaea facilitated evolution of an extremophilic eukaryote.</title>
        <authorList>
            <person name="Schonknecht G."/>
            <person name="Chen W.H."/>
            <person name="Ternes C.M."/>
            <person name="Barbier G.G."/>
            <person name="Shrestha R.P."/>
            <person name="Stanke M."/>
            <person name="Brautigam A."/>
            <person name="Baker B.J."/>
            <person name="Banfield J.F."/>
            <person name="Garavito R.M."/>
            <person name="Carr K."/>
            <person name="Wilkerson C."/>
            <person name="Rensing S.A."/>
            <person name="Gagneul D."/>
            <person name="Dickenson N.E."/>
            <person name="Oesterhelt C."/>
            <person name="Lercher M.J."/>
            <person name="Weber A.P."/>
        </authorList>
    </citation>
    <scope>NUCLEOTIDE SEQUENCE [LARGE SCALE GENOMIC DNA]</scope>
    <source>
        <strain evidence="2">074W</strain>
    </source>
</reference>
<dbReference type="Gramene" id="EME28027">
    <property type="protein sequence ID" value="EME28027"/>
    <property type="gene ID" value="Gasu_45250"/>
</dbReference>